<evidence type="ECO:0000256" key="9">
    <source>
        <dbReference type="ARBA" id="ARBA00046318"/>
    </source>
</evidence>
<sequence length="736" mass="79264">MATIIYTLTDEAPMLATYSFLPVVQAFASSAGVDVETRDISLAGRILAVFPEYLTPEQRTGDALTELGQLATTPEANIIKLPNVSASMPQLKAAVAELQGQGFAVPDYPDDPQTDAERDVRARYDKVKGSAVNPVLREGNSDRRAPAAVKNYARNHPHSMGAWSSGSRTNVSTMGADDFRSNEQSVVLSGDDTLAIRHVAADGTTTTLREGLTVLEGEVVDATVMRAASLDAFLREQVARAKAEDVLFSVHLKATMMKVSDPIIFGHVVRAFLPDVFERFGADLEAAGLSPNNGLGGILDGLSALPNGAEIKAAIDRGLADGPRLAMVNSDKGITNLHVPSDVIVDASMPAMIRTSGHMWGPDGEEHDTLAVIPDSSYAGVYQAVIEDCRAHGAFDPRTMGSVPNVGLMAQKAEEYGSHDKTFEMTDAGRVEVVDAAGEVLMAHDVEAGDIWRACQTKDAPIRDWVKLAVTRARASQTPAVFWLDDSRAHDRNLIAKVETYLADHDTEGLDIRVLSPVEAARLSVERIRRGEDTISVTGNVLRDYNTDLFPILELGTSAKMLSVVPLMNGGGLFETGAGGSAPKHVQQLVQENYLRWDSLGEFLALAESFRHEATNGNARAGVLGEALDRATERLLNENKSPARRVGQIDNRGSHFWLARYWAEELAQQTDDPELASRFTSVSEQLVAHAETIDTELIAVQGSPADIGGYYRPDGAKAAAVMRPSATFNRILATLG</sequence>
<keyword evidence="3 10" id="KW-0816">Tricarboxylic acid cycle</keyword>
<dbReference type="EMBL" id="BAABGM010000002">
    <property type="protein sequence ID" value="GAA4398617.1"/>
    <property type="molecule type" value="Genomic_DNA"/>
</dbReference>
<evidence type="ECO:0000256" key="5">
    <source>
        <dbReference type="ARBA" id="ARBA00022842"/>
    </source>
</evidence>
<keyword evidence="7 10" id="KW-0560">Oxidoreductase</keyword>
<evidence type="ECO:0000256" key="10">
    <source>
        <dbReference type="PIRNR" id="PIRNR009407"/>
    </source>
</evidence>
<dbReference type="RefSeq" id="WP_345201876.1">
    <property type="nucleotide sequence ID" value="NZ_BAABGM010000002.1"/>
</dbReference>
<keyword evidence="4" id="KW-0479">Metal-binding</keyword>
<dbReference type="EC" id="1.1.1.42" evidence="10"/>
<reference evidence="12" key="1">
    <citation type="journal article" date="2019" name="Int. J. Syst. Evol. Microbiol.">
        <title>The Global Catalogue of Microorganisms (GCM) 10K type strain sequencing project: providing services to taxonomists for standard genome sequencing and annotation.</title>
        <authorList>
            <consortium name="The Broad Institute Genomics Platform"/>
            <consortium name="The Broad Institute Genome Sequencing Center for Infectious Disease"/>
            <person name="Wu L."/>
            <person name="Ma J."/>
        </authorList>
    </citation>
    <scope>NUCLEOTIDE SEQUENCE [LARGE SCALE GENOMIC DNA]</scope>
    <source>
        <strain evidence="12">JCM 17809</strain>
    </source>
</reference>
<name>A0ABP8K043_9MICO</name>
<keyword evidence="2 10" id="KW-0329">Glyoxylate bypass</keyword>
<gene>
    <name evidence="11" type="ORF">GCM10023168_04880</name>
</gene>
<evidence type="ECO:0000256" key="8">
    <source>
        <dbReference type="ARBA" id="ARBA00023554"/>
    </source>
</evidence>
<dbReference type="Pfam" id="PF03971">
    <property type="entry name" value="IDH"/>
    <property type="match status" value="1"/>
</dbReference>
<evidence type="ECO:0000256" key="2">
    <source>
        <dbReference type="ARBA" id="ARBA00022435"/>
    </source>
</evidence>
<evidence type="ECO:0000256" key="3">
    <source>
        <dbReference type="ARBA" id="ARBA00022532"/>
    </source>
</evidence>
<dbReference type="PANTHER" id="PTHR36999">
    <property type="entry name" value="ISOCITRATE DEHYDROGENASE [NADP]"/>
    <property type="match status" value="1"/>
</dbReference>
<accession>A0ABP8K043</accession>
<evidence type="ECO:0000313" key="11">
    <source>
        <dbReference type="EMBL" id="GAA4398617.1"/>
    </source>
</evidence>
<evidence type="ECO:0000256" key="6">
    <source>
        <dbReference type="ARBA" id="ARBA00022857"/>
    </source>
</evidence>
<dbReference type="PIRSF" id="PIRSF009407">
    <property type="entry name" value="IDH_monmr"/>
    <property type="match status" value="1"/>
</dbReference>
<comment type="catalytic activity">
    <reaction evidence="8 10">
        <text>D-threo-isocitrate + NADP(+) = 2-oxoglutarate + CO2 + NADPH</text>
        <dbReference type="Rhea" id="RHEA:19629"/>
        <dbReference type="ChEBI" id="CHEBI:15562"/>
        <dbReference type="ChEBI" id="CHEBI:16526"/>
        <dbReference type="ChEBI" id="CHEBI:16810"/>
        <dbReference type="ChEBI" id="CHEBI:57783"/>
        <dbReference type="ChEBI" id="CHEBI:58349"/>
        <dbReference type="EC" id="1.1.1.42"/>
    </reaction>
</comment>
<proteinExistence type="inferred from homology"/>
<evidence type="ECO:0000256" key="1">
    <source>
        <dbReference type="ARBA" id="ARBA00001946"/>
    </source>
</evidence>
<dbReference type="PANTHER" id="PTHR36999:SF1">
    <property type="entry name" value="ISOCITRATE DEHYDROGENASE (NADP(+))"/>
    <property type="match status" value="1"/>
</dbReference>
<dbReference type="Proteomes" id="UP001500945">
    <property type="component" value="Unassembled WGS sequence"/>
</dbReference>
<keyword evidence="5" id="KW-0460">Magnesium</keyword>
<organism evidence="11 12">
    <name type="scientific">Fodinibacter luteus</name>
    <dbReference type="NCBI Taxonomy" id="552064"/>
    <lineage>
        <taxon>Bacteria</taxon>
        <taxon>Bacillati</taxon>
        <taxon>Actinomycetota</taxon>
        <taxon>Actinomycetes</taxon>
        <taxon>Micrococcales</taxon>
        <taxon>Intrasporangiaceae</taxon>
        <taxon>Fodinibacter (ex Wang et al. 2009)</taxon>
    </lineage>
</organism>
<dbReference type="NCBIfam" id="TIGR00178">
    <property type="entry name" value="monomer_idh"/>
    <property type="match status" value="1"/>
</dbReference>
<keyword evidence="12" id="KW-1185">Reference proteome</keyword>
<evidence type="ECO:0000256" key="7">
    <source>
        <dbReference type="ARBA" id="ARBA00023002"/>
    </source>
</evidence>
<keyword evidence="6 10" id="KW-0521">NADP</keyword>
<protein>
    <recommendedName>
        <fullName evidence="10">Isocitrate dehydrogenase [NADP]</fullName>
        <ecNumber evidence="10">1.1.1.42</ecNumber>
    </recommendedName>
    <alternativeName>
        <fullName evidence="10">Oxalosuccinate decarboxylase</fullName>
    </alternativeName>
</protein>
<evidence type="ECO:0000256" key="4">
    <source>
        <dbReference type="ARBA" id="ARBA00022723"/>
    </source>
</evidence>
<dbReference type="InterPro" id="IPR004436">
    <property type="entry name" value="Isocitrate_DH_NADP_mono"/>
</dbReference>
<dbReference type="SUPFAM" id="SSF53659">
    <property type="entry name" value="Isocitrate/Isopropylmalate dehydrogenase-like"/>
    <property type="match status" value="1"/>
</dbReference>
<comment type="similarity">
    <text evidence="9 10">Belongs to the monomeric-type IDH family.</text>
</comment>
<comment type="cofactor">
    <cofactor evidence="1">
        <name>Mg(2+)</name>
        <dbReference type="ChEBI" id="CHEBI:18420"/>
    </cofactor>
</comment>
<evidence type="ECO:0000313" key="12">
    <source>
        <dbReference type="Proteomes" id="UP001500945"/>
    </source>
</evidence>
<comment type="caution">
    <text evidence="11">The sequence shown here is derived from an EMBL/GenBank/DDBJ whole genome shotgun (WGS) entry which is preliminary data.</text>
</comment>